<evidence type="ECO:0000259" key="4">
    <source>
        <dbReference type="PROSITE" id="PS50043"/>
    </source>
</evidence>
<dbReference type="Pfam" id="PF00196">
    <property type="entry name" value="GerE"/>
    <property type="match status" value="1"/>
</dbReference>
<dbReference type="EMBL" id="CP010951">
    <property type="protein sequence ID" value="AMO24148.1"/>
    <property type="molecule type" value="Genomic_DNA"/>
</dbReference>
<dbReference type="PANTHER" id="PTHR44688">
    <property type="entry name" value="DNA-BINDING TRANSCRIPTIONAL ACTIVATOR DEVR_DOSR"/>
    <property type="match status" value="1"/>
</dbReference>
<keyword evidence="2" id="KW-0238">DNA-binding</keyword>
<dbReference type="AlphaFoldDB" id="A0A127JVW4"/>
<proteinExistence type="predicted"/>
<evidence type="ECO:0000313" key="5">
    <source>
        <dbReference type="EMBL" id="AMO24148.1"/>
    </source>
</evidence>
<evidence type="ECO:0000256" key="3">
    <source>
        <dbReference type="ARBA" id="ARBA00023163"/>
    </source>
</evidence>
<evidence type="ECO:0000313" key="6">
    <source>
        <dbReference type="Proteomes" id="UP000070433"/>
    </source>
</evidence>
<dbReference type="SUPFAM" id="SSF46894">
    <property type="entry name" value="C-terminal effector domain of the bipartite response regulators"/>
    <property type="match status" value="1"/>
</dbReference>
<dbReference type="PROSITE" id="PS50043">
    <property type="entry name" value="HTH_LUXR_2"/>
    <property type="match status" value="1"/>
</dbReference>
<dbReference type="PANTHER" id="PTHR44688:SF16">
    <property type="entry name" value="DNA-BINDING TRANSCRIPTIONAL ACTIVATOR DEVR_DOSR"/>
    <property type="match status" value="1"/>
</dbReference>
<name>A0A127JVW4_9BURK</name>
<gene>
    <name evidence="5" type="ORF">UC35_16505</name>
</gene>
<dbReference type="Gene3D" id="3.40.50.300">
    <property type="entry name" value="P-loop containing nucleotide triphosphate hydrolases"/>
    <property type="match status" value="1"/>
</dbReference>
<sequence>MSFDHLLVSTKFAPPRLGSRFIRRKHLLEHLRNAQKAALVLVTGSAGFGKTVLLAQWRLELMKAGAAVSWLSLSHDERQLFPLGTHMLAAFKRLGISVEDGVLIDGDGVRTVDALAAQAINGAAAVGRELYLVIDDYHHVEDPWAHKLMQKLLDHCPDNLHIVIASRVAPPLNLARLRVGGRVDEVGFTELPFDMEETRLYFEQGLAAMKLTADEVRLMHDLTNGWPASLQLLASMLKNRPSTRARLHDLSMHSIDLQAYLAEDVVAHLPGELNELLEALSICRRFNAELAAVMTGHADADAMIKRAEEENLLIYRVESDDSSPWYRFHPLFGEFLASRLARRGAGTVNELHRRASRWFADRGLLVEAVRHAIRAGDLEFAVETIEKSAPETWGLAYISPMLNLLERLPQETLFAHPQLFLLGCVTYSLTARHTKAERWVAELRKSEAVRNPAISSRLAIADACIALQRDDSQRTIELLEPLHDDAGGSRFLRYVQVITLGSAYAAAGRFADANKLLDDNPVPLEDRKNDMALVADSTRSLVLLMEGRVQEAARLGSTQLARAEAAHGRRSICANFIASMLGDAYYELDLIDEAREVLANRTGILQSSTPGVMLTASLARARLDLLQNSAEAALAFLDSYAAHYRSLRLDRPYAYMLAEQVRILLDRDERARAAELGAKLDDLAAAHRDARGFLAEIPAVVALAQARLALAEKLSQQALDRLEVVCAHADRYGRGRNRVLADLLKAVALEELGRREDASASLLQALESGSRLGLVRTFLDERERAGRLLAALAPHLGAMQAPLADYLSMLRSRLGGSASVPAAQRESAAPLAKADVNLTPREVEILGLVSQAMSNKRIALTLNITVETVKWNIKNILGKLGVSSRYDAMTWARKNGLID</sequence>
<protein>
    <recommendedName>
        <fullName evidence="4">HTH luxR-type domain-containing protein</fullName>
    </recommendedName>
</protein>
<reference evidence="5 6" key="1">
    <citation type="journal article" date="2014" name="Int. J. Syst. Evol. Microbiol.">
        <title>Ramlibacter solisilvae sp. nov., isolated from forest soil, and emended description of the genus Ramlibacter.</title>
        <authorList>
            <person name="Lee H.J."/>
            <person name="Lee S.H."/>
            <person name="Lee S.S."/>
            <person name="Lee J.S."/>
            <person name="Kim Y."/>
            <person name="Kim S.C."/>
            <person name="Jeon C.O."/>
        </authorList>
    </citation>
    <scope>NUCLEOTIDE SEQUENCE [LARGE SCALE GENOMIC DNA]</scope>
    <source>
        <strain evidence="5 6">5-10</strain>
    </source>
</reference>
<keyword evidence="6" id="KW-1185">Reference proteome</keyword>
<dbReference type="InterPro" id="IPR016032">
    <property type="entry name" value="Sig_transdc_resp-reg_C-effctor"/>
</dbReference>
<dbReference type="GO" id="GO:0006355">
    <property type="term" value="P:regulation of DNA-templated transcription"/>
    <property type="evidence" value="ECO:0007669"/>
    <property type="project" value="InterPro"/>
</dbReference>
<dbReference type="Proteomes" id="UP000070433">
    <property type="component" value="Chromosome"/>
</dbReference>
<dbReference type="InterPro" id="IPR011990">
    <property type="entry name" value="TPR-like_helical_dom_sf"/>
</dbReference>
<dbReference type="InterPro" id="IPR041617">
    <property type="entry name" value="TPR_MalT"/>
</dbReference>
<evidence type="ECO:0000256" key="2">
    <source>
        <dbReference type="ARBA" id="ARBA00023125"/>
    </source>
</evidence>
<dbReference type="GO" id="GO:0003677">
    <property type="term" value="F:DNA binding"/>
    <property type="evidence" value="ECO:0007669"/>
    <property type="project" value="UniProtKB-KW"/>
</dbReference>
<dbReference type="InterPro" id="IPR036388">
    <property type="entry name" value="WH-like_DNA-bd_sf"/>
</dbReference>
<dbReference type="RefSeq" id="WP_061501589.1">
    <property type="nucleotide sequence ID" value="NZ_CP010951.1"/>
</dbReference>
<feature type="domain" description="HTH luxR-type" evidence="4">
    <location>
        <begin position="831"/>
        <end position="896"/>
    </location>
</feature>
<dbReference type="SUPFAM" id="SSF52540">
    <property type="entry name" value="P-loop containing nucleoside triphosphate hydrolases"/>
    <property type="match status" value="1"/>
</dbReference>
<organism evidence="5 6">
    <name type="scientific">Ramlibacter tataouinensis</name>
    <dbReference type="NCBI Taxonomy" id="94132"/>
    <lineage>
        <taxon>Bacteria</taxon>
        <taxon>Pseudomonadati</taxon>
        <taxon>Pseudomonadota</taxon>
        <taxon>Betaproteobacteria</taxon>
        <taxon>Burkholderiales</taxon>
        <taxon>Comamonadaceae</taxon>
        <taxon>Ramlibacter</taxon>
    </lineage>
</organism>
<dbReference type="InterPro" id="IPR059106">
    <property type="entry name" value="WHD_MalT"/>
</dbReference>
<evidence type="ECO:0000256" key="1">
    <source>
        <dbReference type="ARBA" id="ARBA00023015"/>
    </source>
</evidence>
<dbReference type="InterPro" id="IPR027417">
    <property type="entry name" value="P-loop_NTPase"/>
</dbReference>
<dbReference type="InterPro" id="IPR000792">
    <property type="entry name" value="Tscrpt_reg_LuxR_C"/>
</dbReference>
<dbReference type="PATRIC" id="fig|94132.3.peg.3368"/>
<accession>A0A127JVW4</accession>
<keyword evidence="3" id="KW-0804">Transcription</keyword>
<dbReference type="Gene3D" id="1.25.40.10">
    <property type="entry name" value="Tetratricopeptide repeat domain"/>
    <property type="match status" value="1"/>
</dbReference>
<dbReference type="Pfam" id="PF17874">
    <property type="entry name" value="TPR_MalT"/>
    <property type="match status" value="1"/>
</dbReference>
<keyword evidence="1" id="KW-0805">Transcription regulation</keyword>
<dbReference type="Gene3D" id="1.10.10.10">
    <property type="entry name" value="Winged helix-like DNA-binding domain superfamily/Winged helix DNA-binding domain"/>
    <property type="match status" value="1"/>
</dbReference>
<dbReference type="Pfam" id="PF25873">
    <property type="entry name" value="WHD_MalT"/>
    <property type="match status" value="1"/>
</dbReference>
<dbReference type="PRINTS" id="PR00038">
    <property type="entry name" value="HTHLUXR"/>
</dbReference>
<dbReference type="OrthoDB" id="134985at2"/>
<dbReference type="CDD" id="cd06170">
    <property type="entry name" value="LuxR_C_like"/>
    <property type="match status" value="1"/>
</dbReference>
<dbReference type="SMART" id="SM00421">
    <property type="entry name" value="HTH_LUXR"/>
    <property type="match status" value="1"/>
</dbReference>